<feature type="region of interest" description="Disordered" evidence="1">
    <location>
        <begin position="148"/>
        <end position="196"/>
    </location>
</feature>
<dbReference type="RefSeq" id="WP_074259261.1">
    <property type="nucleotide sequence ID" value="NZ_FSRJ01000001.1"/>
</dbReference>
<sequence length="196" mass="19973">MSAVQAQSLPAPRRVGPERPQRRLRPAPERAARSKPRLAYAVIALGGVAVIIVAQLLLSIAVTQGAYEIDALQMQQTVLTRDEQKLSEDLDRVESPQFLATKAEGLGMVPNSDPVYLRLSDGAVLGEPTAAEGGARASAPLVPNALIDGVPSNGKAQAGETPIGGTPGQAEGAASEAPAGAPAAPVDGGLPTPATH</sequence>
<organism evidence="3 4">
    <name type="scientific">Agromyces cerinus subsp. cerinus</name>
    <dbReference type="NCBI Taxonomy" id="232089"/>
    <lineage>
        <taxon>Bacteria</taxon>
        <taxon>Bacillati</taxon>
        <taxon>Actinomycetota</taxon>
        <taxon>Actinomycetes</taxon>
        <taxon>Micrococcales</taxon>
        <taxon>Microbacteriaceae</taxon>
        <taxon>Agromyces</taxon>
    </lineage>
</organism>
<evidence type="ECO:0000256" key="1">
    <source>
        <dbReference type="SAM" id="MobiDB-lite"/>
    </source>
</evidence>
<feature type="region of interest" description="Disordered" evidence="1">
    <location>
        <begin position="1"/>
        <end position="30"/>
    </location>
</feature>
<dbReference type="EMBL" id="FSRJ01000001">
    <property type="protein sequence ID" value="SIN78446.1"/>
    <property type="molecule type" value="Genomic_DNA"/>
</dbReference>
<protein>
    <recommendedName>
        <fullName evidence="5">Cell division protein FtsL</fullName>
    </recommendedName>
</protein>
<reference evidence="4" key="1">
    <citation type="submission" date="2016-11" db="EMBL/GenBank/DDBJ databases">
        <authorList>
            <person name="Varghese N."/>
            <person name="Submissions S."/>
        </authorList>
    </citation>
    <scope>NUCLEOTIDE SEQUENCE [LARGE SCALE GENOMIC DNA]</scope>
    <source>
        <strain evidence="4">DSM 8595</strain>
    </source>
</reference>
<dbReference type="OrthoDB" id="4792842at2"/>
<gene>
    <name evidence="3" type="ORF">SAMN05443544_1127</name>
</gene>
<accession>A0A1N6E628</accession>
<dbReference type="Proteomes" id="UP000184699">
    <property type="component" value="Unassembled WGS sequence"/>
</dbReference>
<feature type="compositionally biased region" description="Low complexity" evidence="1">
    <location>
        <begin position="168"/>
        <end position="196"/>
    </location>
</feature>
<proteinExistence type="predicted"/>
<keyword evidence="2" id="KW-1133">Transmembrane helix</keyword>
<keyword evidence="4" id="KW-1185">Reference proteome</keyword>
<keyword evidence="2" id="KW-0812">Transmembrane</keyword>
<dbReference type="AlphaFoldDB" id="A0A1N6E628"/>
<evidence type="ECO:0000256" key="2">
    <source>
        <dbReference type="SAM" id="Phobius"/>
    </source>
</evidence>
<evidence type="ECO:0000313" key="4">
    <source>
        <dbReference type="Proteomes" id="UP000184699"/>
    </source>
</evidence>
<evidence type="ECO:0000313" key="3">
    <source>
        <dbReference type="EMBL" id="SIN78446.1"/>
    </source>
</evidence>
<feature type="compositionally biased region" description="Basic and acidic residues" evidence="1">
    <location>
        <begin position="15"/>
        <end position="30"/>
    </location>
</feature>
<name>A0A1N6E628_9MICO</name>
<feature type="transmembrane region" description="Helical" evidence="2">
    <location>
        <begin position="38"/>
        <end position="58"/>
    </location>
</feature>
<evidence type="ECO:0008006" key="5">
    <source>
        <dbReference type="Google" id="ProtNLM"/>
    </source>
</evidence>
<dbReference type="STRING" id="232089.SAMN05443544_1127"/>
<keyword evidence="2" id="KW-0472">Membrane</keyword>